<gene>
    <name evidence="2" type="ORF">Slin15195_G000810</name>
</gene>
<evidence type="ECO:0000313" key="3">
    <source>
        <dbReference type="Proteomes" id="UP001056384"/>
    </source>
</evidence>
<dbReference type="Proteomes" id="UP001056384">
    <property type="component" value="Chromosome 1"/>
</dbReference>
<sequence length="846" mass="95877">MPGLTLEPDQATHLTTTPFWLQEKPVKFRKIGVREDCKSDCAICLPQFIPGALYLQKEKLGEKRITNSHAQADLSVLVHNAGADLQTLKLLVKTHGDVIMTRWKKMTKAKREKAILQAQPMLYRHKWPEIRIQLALDEGSDITAHGEHRFVAQSTMSRATTLVPYLNLESLTKDPMRFLSLLHLRSAIDPEHWVTSDAAQFKLSWWNGHHMRYYNESCVKLNGLSYGQLVPWDRNQCHSALTYGYPLARAIIEAQGVLHRFLCELTKILTASSGGGNASLLKLATTGFRASSQLEAWSAYTNQPFSPPLRFDPRRNLEKTLAQLHNARDHLQLLQTDPAYFQLCLEHRRSELFAKITPGRKFELLANDLLITPIQDVRYLRMAVDQCDLILQLHQDLRGNKQLRRFEALPHDYECAVMHLWNICATAYNDERGHLREFVAHTAGFARNYDFFEVNGNAACRVKGVTDGDPYALRSQFTRDPLHWAVWELGLESSDINAKDHALLMSFIEDHLASADQKECARIDHTVSRYLAILSFWHEMQTSIERMRPRPREKSVVGPDNSDRLASRYFAKAPSNATLVKDAKTVGPLVQKFCALLWPKGKRDQSWLDRATTVRKNQAEVWTVIRLVMRKQLKAGGFDASDIEDEIAELSADLSAVHLGEVAAERDLVIEDIALKRAEATLAQTPTAEPQTHWGASDDDPVVPLDKREKVKTRGEQTLDLPEDRQLPSVTKDASITRHITVKAESKRIFTTMLAPDHQDACKGKVTWDQVASAMTDSGFAAIMNGGSAVRFDPIAHSSLQGSIVFHKPHPETIVDAVSLKVMGKRLKKWFKFEVDTFVERKKEME</sequence>
<name>A0A9Q9AD94_9PEZI</name>
<dbReference type="PANTHER" id="PTHR40788:SF1">
    <property type="entry name" value="IPA PROTEIN"/>
    <property type="match status" value="1"/>
</dbReference>
<proteinExistence type="predicted"/>
<evidence type="ECO:0000256" key="1">
    <source>
        <dbReference type="SAM" id="MobiDB-lite"/>
    </source>
</evidence>
<dbReference type="EMBL" id="CP099418">
    <property type="protein sequence ID" value="USW46762.1"/>
    <property type="molecule type" value="Genomic_DNA"/>
</dbReference>
<reference evidence="2" key="1">
    <citation type="submission" date="2022-06" db="EMBL/GenBank/DDBJ databases">
        <title>Complete genome sequences of two strains of the flax pathogen Septoria linicola.</title>
        <authorList>
            <person name="Lapalu N."/>
            <person name="Simon A."/>
            <person name="Demenou B."/>
            <person name="Paumier D."/>
            <person name="Guillot M.-P."/>
            <person name="Gout L."/>
            <person name="Valade R."/>
        </authorList>
    </citation>
    <scope>NUCLEOTIDE SEQUENCE</scope>
    <source>
        <strain evidence="2">SE15195</strain>
    </source>
</reference>
<dbReference type="AlphaFoldDB" id="A0A9Q9AD94"/>
<evidence type="ECO:0000313" key="2">
    <source>
        <dbReference type="EMBL" id="USW46762.1"/>
    </source>
</evidence>
<accession>A0A9Q9AD94</accession>
<organism evidence="2 3">
    <name type="scientific">Septoria linicola</name>
    <dbReference type="NCBI Taxonomy" id="215465"/>
    <lineage>
        <taxon>Eukaryota</taxon>
        <taxon>Fungi</taxon>
        <taxon>Dikarya</taxon>
        <taxon>Ascomycota</taxon>
        <taxon>Pezizomycotina</taxon>
        <taxon>Dothideomycetes</taxon>
        <taxon>Dothideomycetidae</taxon>
        <taxon>Mycosphaerellales</taxon>
        <taxon>Mycosphaerellaceae</taxon>
        <taxon>Septoria</taxon>
    </lineage>
</organism>
<keyword evidence="3" id="KW-1185">Reference proteome</keyword>
<dbReference type="PANTHER" id="PTHR40788">
    <property type="entry name" value="CLR5 DOMAIN-CONTAINING PROTEIN-RELATED"/>
    <property type="match status" value="1"/>
</dbReference>
<protein>
    <submittedName>
        <fullName evidence="2">Uncharacterized protein</fullName>
    </submittedName>
</protein>
<feature type="region of interest" description="Disordered" evidence="1">
    <location>
        <begin position="684"/>
        <end position="704"/>
    </location>
</feature>